<organism evidence="1 2">
    <name type="scientific">Delftia lacustris</name>
    <dbReference type="NCBI Taxonomy" id="558537"/>
    <lineage>
        <taxon>Bacteria</taxon>
        <taxon>Pseudomonadati</taxon>
        <taxon>Pseudomonadota</taxon>
        <taxon>Betaproteobacteria</taxon>
        <taxon>Burkholderiales</taxon>
        <taxon>Comamonadaceae</taxon>
        <taxon>Delftia</taxon>
    </lineage>
</organism>
<dbReference type="EMBL" id="FNPE01000032">
    <property type="protein sequence ID" value="SDZ53549.1"/>
    <property type="molecule type" value="Genomic_DNA"/>
</dbReference>
<evidence type="ECO:0000313" key="2">
    <source>
        <dbReference type="Proteomes" id="UP000183417"/>
    </source>
</evidence>
<accession>A0A1H3TWD3</accession>
<reference evidence="1 2" key="1">
    <citation type="submission" date="2016-10" db="EMBL/GenBank/DDBJ databases">
        <authorList>
            <person name="de Groot N.N."/>
        </authorList>
    </citation>
    <scope>NUCLEOTIDE SEQUENCE [LARGE SCALE GENOMIC DNA]</scope>
    <source>
        <strain evidence="1 2">LMG 24775</strain>
    </source>
</reference>
<gene>
    <name evidence="1" type="ORF">SAMN05421547_13263</name>
</gene>
<dbReference type="AlphaFoldDB" id="A0A1H3TWD3"/>
<dbReference type="Proteomes" id="UP000183417">
    <property type="component" value="Unassembled WGS sequence"/>
</dbReference>
<dbReference type="RefSeq" id="WP_074923717.1">
    <property type="nucleotide sequence ID" value="NZ_CP141274.1"/>
</dbReference>
<protein>
    <submittedName>
        <fullName evidence="1">Uncharacterized protein</fullName>
    </submittedName>
</protein>
<name>A0A1H3TWD3_9BURK</name>
<dbReference type="GeneID" id="94691364"/>
<sequence>MHTRLTVENANTGTLLCTLEIPDTSGPQNLRLTVEIPKERGRTLAQLELLILQKARDHLAQMCTKHPENTQP</sequence>
<evidence type="ECO:0000313" key="1">
    <source>
        <dbReference type="EMBL" id="SDZ53549.1"/>
    </source>
</evidence>
<proteinExistence type="predicted"/>